<evidence type="ECO:0000313" key="3">
    <source>
        <dbReference type="EMBL" id="KEQ13763.1"/>
    </source>
</evidence>
<dbReference type="EMBL" id="JOKG01000003">
    <property type="protein sequence ID" value="KEQ13763.1"/>
    <property type="molecule type" value="Genomic_DNA"/>
</dbReference>
<dbReference type="InterPro" id="IPR002625">
    <property type="entry name" value="Smr_dom"/>
</dbReference>
<sequence>MSLEDHDLFLQEMQDVTPIKKSATADIKKANRETPGQQQRRHAAQQELSDPNFLSLDNPRWVKPHDHLEYKKSGVQEGVFKKLRLAKYENEARLDLYQHTVKEARAAIFQFINDCTEHELRNVLIVHGRGHNSSPPAKMKSYVNTWLREFDQVLSFHTAQREHGGSGAVYVSLRKSERKKLENRERHAKRQN</sequence>
<gene>
    <name evidence="3" type="ORF">GZ77_15860</name>
</gene>
<feature type="domain" description="Smr" evidence="2">
    <location>
        <begin position="94"/>
        <end position="174"/>
    </location>
</feature>
<dbReference type="PROSITE" id="PS50828">
    <property type="entry name" value="SMR"/>
    <property type="match status" value="1"/>
</dbReference>
<dbReference type="RefSeq" id="WP_034876912.1">
    <property type="nucleotide sequence ID" value="NZ_JOKG01000003.1"/>
</dbReference>
<feature type="region of interest" description="Disordered" evidence="1">
    <location>
        <begin position="28"/>
        <end position="50"/>
    </location>
</feature>
<dbReference type="NCBIfam" id="NF033154">
    <property type="entry name" value="endonuc_SmrA"/>
    <property type="match status" value="1"/>
</dbReference>
<organism evidence="3 4">
    <name type="scientific">Endozoicomonas montiporae</name>
    <dbReference type="NCBI Taxonomy" id="1027273"/>
    <lineage>
        <taxon>Bacteria</taxon>
        <taxon>Pseudomonadati</taxon>
        <taxon>Pseudomonadota</taxon>
        <taxon>Gammaproteobacteria</taxon>
        <taxon>Oceanospirillales</taxon>
        <taxon>Endozoicomonadaceae</taxon>
        <taxon>Endozoicomonas</taxon>
    </lineage>
</organism>
<dbReference type="Gene3D" id="3.30.1370.110">
    <property type="match status" value="1"/>
</dbReference>
<dbReference type="GO" id="GO:0004520">
    <property type="term" value="F:DNA endonuclease activity"/>
    <property type="evidence" value="ECO:0007669"/>
    <property type="project" value="TreeGrafter"/>
</dbReference>
<dbReference type="Proteomes" id="UP000028006">
    <property type="component" value="Unassembled WGS sequence"/>
</dbReference>
<dbReference type="PANTHER" id="PTHR35562">
    <property type="entry name" value="DNA ENDONUCLEASE SMRA-RELATED"/>
    <property type="match status" value="1"/>
</dbReference>
<evidence type="ECO:0000259" key="2">
    <source>
        <dbReference type="PROSITE" id="PS50828"/>
    </source>
</evidence>
<dbReference type="InterPro" id="IPR047688">
    <property type="entry name" value="Endonuc_SmrA"/>
</dbReference>
<comment type="caution">
    <text evidence="3">The sequence shown here is derived from an EMBL/GenBank/DDBJ whole genome shotgun (WGS) entry which is preliminary data.</text>
</comment>
<reference evidence="3 4" key="1">
    <citation type="submission" date="2014-06" db="EMBL/GenBank/DDBJ databases">
        <title>Whole Genome Sequences of Three Symbiotic Endozoicomonas Bacteria.</title>
        <authorList>
            <person name="Neave M.J."/>
            <person name="Apprill A."/>
            <person name="Voolstra C.R."/>
        </authorList>
    </citation>
    <scope>NUCLEOTIDE SEQUENCE [LARGE SCALE GENOMIC DNA]</scope>
    <source>
        <strain evidence="3 4">LMG 24815</strain>
    </source>
</reference>
<dbReference type="AlphaFoldDB" id="A0A081N5P0"/>
<evidence type="ECO:0000256" key="1">
    <source>
        <dbReference type="SAM" id="MobiDB-lite"/>
    </source>
</evidence>
<dbReference type="InterPro" id="IPR036063">
    <property type="entry name" value="Smr_dom_sf"/>
</dbReference>
<dbReference type="PANTHER" id="PTHR35562:SF2">
    <property type="entry name" value="DNA ENDONUCLEASE SMRA-RELATED"/>
    <property type="match status" value="1"/>
</dbReference>
<dbReference type="Pfam" id="PF01713">
    <property type="entry name" value="Smr"/>
    <property type="match status" value="1"/>
</dbReference>
<name>A0A081N5P0_9GAMM</name>
<keyword evidence="4" id="KW-1185">Reference proteome</keyword>
<protein>
    <submittedName>
        <fullName evidence="3">DNA mismatch repair protein MutS</fullName>
    </submittedName>
</protein>
<accession>A0A081N5P0</accession>
<dbReference type="eggNOG" id="COG2840">
    <property type="taxonomic scope" value="Bacteria"/>
</dbReference>
<proteinExistence type="predicted"/>
<evidence type="ECO:0000313" key="4">
    <source>
        <dbReference type="Proteomes" id="UP000028006"/>
    </source>
</evidence>
<dbReference type="SUPFAM" id="SSF160443">
    <property type="entry name" value="SMR domain-like"/>
    <property type="match status" value="1"/>
</dbReference>
<dbReference type="SMART" id="SM00463">
    <property type="entry name" value="SMR"/>
    <property type="match status" value="1"/>
</dbReference>